<feature type="domain" description="RNase H type-1" evidence="1">
    <location>
        <begin position="5"/>
        <end position="93"/>
    </location>
</feature>
<sequence length="134" mass="14465">MARTQAASINVLELKGIAEGLKLCLRLGNLNLLKVWSELDSTTAIAWANGKGVIPWTALRDLRLIHHISSQLTKLKASHVFREGNRVADCLASLQSSIGTSVLQPSHQSAEIVGRFAGDGGRYPSVSFGIDRSE</sequence>
<dbReference type="CDD" id="cd06222">
    <property type="entry name" value="RNase_H_like"/>
    <property type="match status" value="1"/>
</dbReference>
<proteinExistence type="predicted"/>
<comment type="caution">
    <text evidence="2">The sequence shown here is derived from an EMBL/GenBank/DDBJ whole genome shotgun (WGS) entry which is preliminary data.</text>
</comment>
<dbReference type="PANTHER" id="PTHR47723:SF19">
    <property type="entry name" value="POLYNUCLEOTIDYL TRANSFERASE, RIBONUCLEASE H-LIKE SUPERFAMILY PROTEIN"/>
    <property type="match status" value="1"/>
</dbReference>
<evidence type="ECO:0000313" key="2">
    <source>
        <dbReference type="EMBL" id="KAK1324302.1"/>
    </source>
</evidence>
<accession>A0AAV9FFW5</accession>
<keyword evidence="3" id="KW-1185">Reference proteome</keyword>
<protein>
    <recommendedName>
        <fullName evidence="1">RNase H type-1 domain-containing protein</fullName>
    </recommendedName>
</protein>
<dbReference type="GO" id="GO:0004523">
    <property type="term" value="F:RNA-DNA hybrid ribonuclease activity"/>
    <property type="evidence" value="ECO:0007669"/>
    <property type="project" value="InterPro"/>
</dbReference>
<dbReference type="InterPro" id="IPR002156">
    <property type="entry name" value="RNaseH_domain"/>
</dbReference>
<dbReference type="InterPro" id="IPR053151">
    <property type="entry name" value="RNase_H-like"/>
</dbReference>
<reference evidence="2" key="1">
    <citation type="journal article" date="2023" name="Nat. Commun.">
        <title>Diploid and tetraploid genomes of Acorus and the evolution of monocots.</title>
        <authorList>
            <person name="Ma L."/>
            <person name="Liu K.W."/>
            <person name="Li Z."/>
            <person name="Hsiao Y.Y."/>
            <person name="Qi Y."/>
            <person name="Fu T."/>
            <person name="Tang G.D."/>
            <person name="Zhang D."/>
            <person name="Sun W.H."/>
            <person name="Liu D.K."/>
            <person name="Li Y."/>
            <person name="Chen G.Z."/>
            <person name="Liu X.D."/>
            <person name="Liao X.Y."/>
            <person name="Jiang Y.T."/>
            <person name="Yu X."/>
            <person name="Hao Y."/>
            <person name="Huang J."/>
            <person name="Zhao X.W."/>
            <person name="Ke S."/>
            <person name="Chen Y.Y."/>
            <person name="Wu W.L."/>
            <person name="Hsu J.L."/>
            <person name="Lin Y.F."/>
            <person name="Huang M.D."/>
            <person name="Li C.Y."/>
            <person name="Huang L."/>
            <person name="Wang Z.W."/>
            <person name="Zhao X."/>
            <person name="Zhong W.Y."/>
            <person name="Peng D.H."/>
            <person name="Ahmad S."/>
            <person name="Lan S."/>
            <person name="Zhang J.S."/>
            <person name="Tsai W.C."/>
            <person name="Van de Peer Y."/>
            <person name="Liu Z.J."/>
        </authorList>
    </citation>
    <scope>NUCLEOTIDE SEQUENCE</scope>
    <source>
        <strain evidence="2">CP</strain>
    </source>
</reference>
<evidence type="ECO:0000259" key="1">
    <source>
        <dbReference type="Pfam" id="PF13456"/>
    </source>
</evidence>
<dbReference type="PANTHER" id="PTHR47723">
    <property type="entry name" value="OS05G0353850 PROTEIN"/>
    <property type="match status" value="1"/>
</dbReference>
<dbReference type="EMBL" id="JAUJYO010000001">
    <property type="protein sequence ID" value="KAK1324302.1"/>
    <property type="molecule type" value="Genomic_DNA"/>
</dbReference>
<dbReference type="AlphaFoldDB" id="A0AAV9FFW5"/>
<evidence type="ECO:0000313" key="3">
    <source>
        <dbReference type="Proteomes" id="UP001180020"/>
    </source>
</evidence>
<dbReference type="GO" id="GO:0003676">
    <property type="term" value="F:nucleic acid binding"/>
    <property type="evidence" value="ECO:0007669"/>
    <property type="project" value="InterPro"/>
</dbReference>
<gene>
    <name evidence="2" type="ORF">QJS10_CPA01g01778</name>
</gene>
<dbReference type="InterPro" id="IPR036397">
    <property type="entry name" value="RNaseH_sf"/>
</dbReference>
<dbReference type="InterPro" id="IPR044730">
    <property type="entry name" value="RNase_H-like_dom_plant"/>
</dbReference>
<name>A0AAV9FFW5_ACOCL</name>
<dbReference type="Proteomes" id="UP001180020">
    <property type="component" value="Unassembled WGS sequence"/>
</dbReference>
<reference evidence="2" key="2">
    <citation type="submission" date="2023-06" db="EMBL/GenBank/DDBJ databases">
        <authorList>
            <person name="Ma L."/>
            <person name="Liu K.-W."/>
            <person name="Li Z."/>
            <person name="Hsiao Y.-Y."/>
            <person name="Qi Y."/>
            <person name="Fu T."/>
            <person name="Tang G."/>
            <person name="Zhang D."/>
            <person name="Sun W.-H."/>
            <person name="Liu D.-K."/>
            <person name="Li Y."/>
            <person name="Chen G.-Z."/>
            <person name="Liu X.-D."/>
            <person name="Liao X.-Y."/>
            <person name="Jiang Y.-T."/>
            <person name="Yu X."/>
            <person name="Hao Y."/>
            <person name="Huang J."/>
            <person name="Zhao X.-W."/>
            <person name="Ke S."/>
            <person name="Chen Y.-Y."/>
            <person name="Wu W.-L."/>
            <person name="Hsu J.-L."/>
            <person name="Lin Y.-F."/>
            <person name="Huang M.-D."/>
            <person name="Li C.-Y."/>
            <person name="Huang L."/>
            <person name="Wang Z.-W."/>
            <person name="Zhao X."/>
            <person name="Zhong W.-Y."/>
            <person name="Peng D.-H."/>
            <person name="Ahmad S."/>
            <person name="Lan S."/>
            <person name="Zhang J.-S."/>
            <person name="Tsai W.-C."/>
            <person name="Van De Peer Y."/>
            <person name="Liu Z.-J."/>
        </authorList>
    </citation>
    <scope>NUCLEOTIDE SEQUENCE</scope>
    <source>
        <strain evidence="2">CP</strain>
        <tissue evidence="2">Leaves</tissue>
    </source>
</reference>
<dbReference type="Gene3D" id="3.30.420.10">
    <property type="entry name" value="Ribonuclease H-like superfamily/Ribonuclease H"/>
    <property type="match status" value="1"/>
</dbReference>
<organism evidence="2 3">
    <name type="scientific">Acorus calamus</name>
    <name type="common">Sweet flag</name>
    <dbReference type="NCBI Taxonomy" id="4465"/>
    <lineage>
        <taxon>Eukaryota</taxon>
        <taxon>Viridiplantae</taxon>
        <taxon>Streptophyta</taxon>
        <taxon>Embryophyta</taxon>
        <taxon>Tracheophyta</taxon>
        <taxon>Spermatophyta</taxon>
        <taxon>Magnoliopsida</taxon>
        <taxon>Liliopsida</taxon>
        <taxon>Acoraceae</taxon>
        <taxon>Acorus</taxon>
    </lineage>
</organism>
<dbReference type="Pfam" id="PF13456">
    <property type="entry name" value="RVT_3"/>
    <property type="match status" value="1"/>
</dbReference>
<dbReference type="InterPro" id="IPR012337">
    <property type="entry name" value="RNaseH-like_sf"/>
</dbReference>
<dbReference type="SUPFAM" id="SSF53098">
    <property type="entry name" value="Ribonuclease H-like"/>
    <property type="match status" value="1"/>
</dbReference>